<evidence type="ECO:0000313" key="2">
    <source>
        <dbReference type="EMBL" id="MBB5837274.1"/>
    </source>
</evidence>
<proteinExistence type="predicted"/>
<accession>A0A7W9J7W7</accession>
<feature type="compositionally biased region" description="Basic and acidic residues" evidence="1">
    <location>
        <begin position="126"/>
        <end position="147"/>
    </location>
</feature>
<sequence>MDRLTARGWSTESAHHSYTEGSRYKGLHIFLRAHGELIEVQVHSRESIAVKEETTAAYEIERDHRQPQHLRDEMLTFAVGCSAELTQPAGIETLTNLGGVPVERRSYGRERGTTPRASKELPPTTETERGQEPQERWRDDGRDGLAR</sequence>
<name>A0A7W9J7W7_9ACTN</name>
<keyword evidence="3" id="KW-1185">Reference proteome</keyword>
<evidence type="ECO:0000313" key="3">
    <source>
        <dbReference type="Proteomes" id="UP000549971"/>
    </source>
</evidence>
<feature type="region of interest" description="Disordered" evidence="1">
    <location>
        <begin position="96"/>
        <end position="147"/>
    </location>
</feature>
<comment type="caution">
    <text evidence="2">The sequence shown here is derived from an EMBL/GenBank/DDBJ whole genome shotgun (WGS) entry which is preliminary data.</text>
</comment>
<dbReference type="Proteomes" id="UP000549971">
    <property type="component" value="Unassembled WGS sequence"/>
</dbReference>
<dbReference type="AlphaFoldDB" id="A0A7W9J7W7"/>
<organism evidence="2 3">
    <name type="scientific">Kribbella italica</name>
    <dbReference type="NCBI Taxonomy" id="1540520"/>
    <lineage>
        <taxon>Bacteria</taxon>
        <taxon>Bacillati</taxon>
        <taxon>Actinomycetota</taxon>
        <taxon>Actinomycetes</taxon>
        <taxon>Propionibacteriales</taxon>
        <taxon>Kribbellaceae</taxon>
        <taxon>Kribbella</taxon>
    </lineage>
</organism>
<protein>
    <submittedName>
        <fullName evidence="2">Uncharacterized protein</fullName>
    </submittedName>
</protein>
<gene>
    <name evidence="2" type="ORF">HDA39_004008</name>
</gene>
<feature type="compositionally biased region" description="Basic and acidic residues" evidence="1">
    <location>
        <begin position="102"/>
        <end position="119"/>
    </location>
</feature>
<evidence type="ECO:0000256" key="1">
    <source>
        <dbReference type="SAM" id="MobiDB-lite"/>
    </source>
</evidence>
<dbReference type="RefSeq" id="WP_337925809.1">
    <property type="nucleotide sequence ID" value="NZ_JACHMY010000001.1"/>
</dbReference>
<dbReference type="EMBL" id="JACHMY010000001">
    <property type="protein sequence ID" value="MBB5837274.1"/>
    <property type="molecule type" value="Genomic_DNA"/>
</dbReference>
<reference evidence="2 3" key="1">
    <citation type="submission" date="2020-08" db="EMBL/GenBank/DDBJ databases">
        <title>Sequencing the genomes of 1000 actinobacteria strains.</title>
        <authorList>
            <person name="Klenk H.-P."/>
        </authorList>
    </citation>
    <scope>NUCLEOTIDE SEQUENCE [LARGE SCALE GENOMIC DNA]</scope>
    <source>
        <strain evidence="2 3">DSM 28967</strain>
    </source>
</reference>